<accession>A0A852UX15</accession>
<dbReference type="EMBL" id="JACCCO010000002">
    <property type="protein sequence ID" value="NYF41942.1"/>
    <property type="molecule type" value="Genomic_DNA"/>
</dbReference>
<proteinExistence type="predicted"/>
<dbReference type="AlphaFoldDB" id="A0A852UX15"/>
<evidence type="ECO:0000313" key="2">
    <source>
        <dbReference type="EMBL" id="NYF41942.1"/>
    </source>
</evidence>
<feature type="domain" description="EF-hand" evidence="1">
    <location>
        <begin position="136"/>
        <end position="171"/>
    </location>
</feature>
<gene>
    <name evidence="2" type="ORF">HDA43_004143</name>
</gene>
<dbReference type="SUPFAM" id="SSF47473">
    <property type="entry name" value="EF-hand"/>
    <property type="match status" value="1"/>
</dbReference>
<evidence type="ECO:0000259" key="1">
    <source>
        <dbReference type="PROSITE" id="PS50222"/>
    </source>
</evidence>
<dbReference type="RefSeq" id="WP_179824132.1">
    <property type="nucleotide sequence ID" value="NZ_CP192034.1"/>
</dbReference>
<dbReference type="InterPro" id="IPR002048">
    <property type="entry name" value="EF_hand_dom"/>
</dbReference>
<reference evidence="2 3" key="1">
    <citation type="submission" date="2020-07" db="EMBL/GenBank/DDBJ databases">
        <title>Sequencing the genomes of 1000 actinobacteria strains.</title>
        <authorList>
            <person name="Klenk H.-P."/>
        </authorList>
    </citation>
    <scope>NUCLEOTIDE SEQUENCE [LARGE SCALE GENOMIC DNA]</scope>
    <source>
        <strain evidence="2 3">DSM 45763</strain>
    </source>
</reference>
<organism evidence="2 3">
    <name type="scientific">Streptosporangium sandarakinum</name>
    <dbReference type="NCBI Taxonomy" id="1260955"/>
    <lineage>
        <taxon>Bacteria</taxon>
        <taxon>Bacillati</taxon>
        <taxon>Actinomycetota</taxon>
        <taxon>Actinomycetes</taxon>
        <taxon>Streptosporangiales</taxon>
        <taxon>Streptosporangiaceae</taxon>
        <taxon>Streptosporangium</taxon>
    </lineage>
</organism>
<dbReference type="CDD" id="cd00051">
    <property type="entry name" value="EFh"/>
    <property type="match status" value="1"/>
</dbReference>
<comment type="caution">
    <text evidence="2">The sequence shown here is derived from an EMBL/GenBank/DDBJ whole genome shotgun (WGS) entry which is preliminary data.</text>
</comment>
<dbReference type="Gene3D" id="1.10.238.10">
    <property type="entry name" value="EF-hand"/>
    <property type="match status" value="1"/>
</dbReference>
<dbReference type="Proteomes" id="UP000576393">
    <property type="component" value="Unassembled WGS sequence"/>
</dbReference>
<dbReference type="Pfam" id="PF13202">
    <property type="entry name" value="EF-hand_5"/>
    <property type="match status" value="2"/>
</dbReference>
<dbReference type="PROSITE" id="PS00018">
    <property type="entry name" value="EF_HAND_1"/>
    <property type="match status" value="2"/>
</dbReference>
<evidence type="ECO:0000313" key="3">
    <source>
        <dbReference type="Proteomes" id="UP000576393"/>
    </source>
</evidence>
<dbReference type="GO" id="GO:0005509">
    <property type="term" value="F:calcium ion binding"/>
    <property type="evidence" value="ECO:0007669"/>
    <property type="project" value="InterPro"/>
</dbReference>
<sequence length="190" mass="20850">MELNGNQLLNRKIDICFGHGDQNGDGILEPADALALAARIIAYLGEPFNSPKAQALLDGFENFWRHVSARMDTNQDGKVTPLEWRTGMIGAFAGDSKAFDEGFRPLAEALWSICDRDDDGTVGPNEFAAFQRAFGTSPANSKIAFDRLDKDKSGTLSVEELLAAWQEYYTSPDPQAAGNWLFGDIWGDDV</sequence>
<dbReference type="InterPro" id="IPR018247">
    <property type="entry name" value="EF_Hand_1_Ca_BS"/>
</dbReference>
<name>A0A852UX15_9ACTN</name>
<dbReference type="InterPro" id="IPR011992">
    <property type="entry name" value="EF-hand-dom_pair"/>
</dbReference>
<protein>
    <recommendedName>
        <fullName evidence="1">EF-hand domain-containing protein</fullName>
    </recommendedName>
</protein>
<dbReference type="PROSITE" id="PS50222">
    <property type="entry name" value="EF_HAND_2"/>
    <property type="match status" value="1"/>
</dbReference>
<dbReference type="SMART" id="SM00054">
    <property type="entry name" value="EFh"/>
    <property type="match status" value="4"/>
</dbReference>
<keyword evidence="3" id="KW-1185">Reference proteome</keyword>